<dbReference type="EMBL" id="QLTW01000131">
    <property type="protein sequence ID" value="MBT9145623.1"/>
    <property type="molecule type" value="Genomic_DNA"/>
</dbReference>
<comment type="caution">
    <text evidence="1">The sequence shown here is derived from an EMBL/GenBank/DDBJ whole genome shotgun (WGS) entry which is preliminary data.</text>
</comment>
<proteinExistence type="predicted"/>
<evidence type="ECO:0000313" key="1">
    <source>
        <dbReference type="EMBL" id="MBT9145623.1"/>
    </source>
</evidence>
<dbReference type="AlphaFoldDB" id="A0A9E2BHF8"/>
<evidence type="ECO:0000313" key="2">
    <source>
        <dbReference type="Proteomes" id="UP000811545"/>
    </source>
</evidence>
<accession>A0A9E2BHF8</accession>
<sequence length="438" mass="50708">MKFIDPTDLKIPRVYFTEFDSITYSQVKWIAEDVEEIKRNLERKVKLLGLIKGVVIIATSHFFESKLAQEFIKENPIVLEEGIILPALISKYKNFSDFLSAKREESKERERYLSKDKDEINTLLANSVNAVVKWDVDLTTKWFKQRLLQDLGNEKSVLRFNLSAVPLPVIGNVASCIRELESPSRGRIYDIAKNSGDKILWARLCDYTDFIYYLSGARAVNSEGVLPQENLIDFSITDLARGKTKLSDYEIFYRIFLRIIKDKTQKFFPVEILDLLTFEDIVELRETLLHSGFVEKYNKLMEKTKERVEITDTEQLILSVDELSQFENELHLIFTDTVVTEVYQMKKIDLQKRGLKVLTSLGALLTFYGIIESMIQLTVNVLSLCGFNAQISQTERRMKQNLQRIEKLADRSSFDKKPLLLKYLADISKKYSSKLIGV</sequence>
<gene>
    <name evidence="1" type="ORF">DDT42_01497</name>
</gene>
<dbReference type="Proteomes" id="UP000811545">
    <property type="component" value="Unassembled WGS sequence"/>
</dbReference>
<organism evidence="1 2">
    <name type="scientific">Psychracetigena formicireducens</name>
    <dbReference type="NCBI Taxonomy" id="2986056"/>
    <lineage>
        <taxon>Bacteria</taxon>
        <taxon>Bacillati</taxon>
        <taxon>Candidatus Lithacetigenota</taxon>
        <taxon>Candidatus Psychracetigena</taxon>
    </lineage>
</organism>
<reference evidence="1 2" key="1">
    <citation type="journal article" date="2021" name="bioRxiv">
        <title>Unique metabolic strategies in Hadean analogues reveal hints for primordial physiology.</title>
        <authorList>
            <person name="Nobu M.K."/>
            <person name="Nakai R."/>
            <person name="Tamazawa S."/>
            <person name="Mori H."/>
            <person name="Toyoda A."/>
            <person name="Ijiri A."/>
            <person name="Suzuki S."/>
            <person name="Kurokawa K."/>
            <person name="Kamagata Y."/>
            <person name="Tamaki H."/>
        </authorList>
    </citation>
    <scope>NUCLEOTIDE SEQUENCE [LARGE SCALE GENOMIC DNA]</scope>
    <source>
        <strain evidence="1">BS525</strain>
    </source>
</reference>
<name>A0A9E2BHF8_PSYF1</name>
<protein>
    <submittedName>
        <fullName evidence="1">Uncharacterized protein</fullName>
    </submittedName>
</protein>